<evidence type="ECO:0000256" key="7">
    <source>
        <dbReference type="ARBA" id="ARBA00022781"/>
    </source>
</evidence>
<protein>
    <recommendedName>
        <fullName evidence="4 14">ATP synthase epsilon chain</fullName>
    </recommendedName>
    <alternativeName>
        <fullName evidence="13 14">ATP synthase F1 sector epsilon subunit</fullName>
    </alternativeName>
    <alternativeName>
        <fullName evidence="12 14">F-ATPase epsilon subunit</fullName>
    </alternativeName>
</protein>
<keyword evidence="5 14" id="KW-0813">Transport</keyword>
<comment type="caution">
    <text evidence="18">The sequence shown here is derived from an EMBL/GenBank/DDBJ whole genome shotgun (WGS) entry which is preliminary data.</text>
</comment>
<dbReference type="GO" id="GO:0045259">
    <property type="term" value="C:proton-transporting ATP synthase complex"/>
    <property type="evidence" value="ECO:0007669"/>
    <property type="project" value="UniProtKB-KW"/>
</dbReference>
<dbReference type="InterPro" id="IPR020547">
    <property type="entry name" value="ATP_synth_F1_esu_C"/>
</dbReference>
<dbReference type="AlphaFoldDB" id="A0A8J7G476"/>
<dbReference type="NCBIfam" id="TIGR01216">
    <property type="entry name" value="ATP_synt_epsi"/>
    <property type="match status" value="1"/>
</dbReference>
<feature type="domain" description="ATP synthase epsilon subunit C-terminal" evidence="16">
    <location>
        <begin position="87"/>
        <end position="131"/>
    </location>
</feature>
<keyword evidence="6 14" id="KW-1003">Cell membrane</keyword>
<dbReference type="NCBIfam" id="NF009980">
    <property type="entry name" value="PRK13446.1"/>
    <property type="match status" value="1"/>
</dbReference>
<dbReference type="SUPFAM" id="SSF46604">
    <property type="entry name" value="Epsilon subunit of F1F0-ATP synthase C-terminal domain"/>
    <property type="match status" value="1"/>
</dbReference>
<gene>
    <name evidence="14" type="primary">atpC</name>
    <name evidence="18" type="ORF">IRY55_06910</name>
</gene>
<evidence type="ECO:0000256" key="6">
    <source>
        <dbReference type="ARBA" id="ARBA00022475"/>
    </source>
</evidence>
<comment type="function">
    <text evidence="1 14">Produces ATP from ADP in the presence of a proton gradient across the membrane.</text>
</comment>
<dbReference type="RefSeq" id="WP_194562567.1">
    <property type="nucleotide sequence ID" value="NZ_JADKPV010000002.1"/>
</dbReference>
<evidence type="ECO:0000259" key="16">
    <source>
        <dbReference type="Pfam" id="PF00401"/>
    </source>
</evidence>
<dbReference type="HAMAP" id="MF_00530">
    <property type="entry name" value="ATP_synth_epsil_bac"/>
    <property type="match status" value="1"/>
</dbReference>
<comment type="subcellular location">
    <subcellularLocation>
        <location evidence="2 14">Cell membrane</location>
        <topology evidence="2 14">Peripheral membrane protein</topology>
    </subcellularLocation>
</comment>
<name>A0A8J7G476_9BACL</name>
<comment type="similarity">
    <text evidence="3 14 15">Belongs to the ATPase epsilon chain family.</text>
</comment>
<evidence type="ECO:0000256" key="2">
    <source>
        <dbReference type="ARBA" id="ARBA00004202"/>
    </source>
</evidence>
<dbReference type="GO" id="GO:0046933">
    <property type="term" value="F:proton-transporting ATP synthase activity, rotational mechanism"/>
    <property type="evidence" value="ECO:0007669"/>
    <property type="project" value="UniProtKB-UniRule"/>
</dbReference>
<dbReference type="CDD" id="cd12152">
    <property type="entry name" value="F1-ATPase_delta"/>
    <property type="match status" value="1"/>
</dbReference>
<evidence type="ECO:0000256" key="15">
    <source>
        <dbReference type="RuleBase" id="RU003656"/>
    </source>
</evidence>
<evidence type="ECO:0000313" key="19">
    <source>
        <dbReference type="Proteomes" id="UP000622653"/>
    </source>
</evidence>
<dbReference type="InterPro" id="IPR020546">
    <property type="entry name" value="ATP_synth_F1_dsu/esu_N"/>
</dbReference>
<dbReference type="Gene3D" id="2.60.15.10">
    <property type="entry name" value="F0F1 ATP synthase delta/epsilon subunit, N-terminal"/>
    <property type="match status" value="1"/>
</dbReference>
<evidence type="ECO:0000313" key="18">
    <source>
        <dbReference type="EMBL" id="MBF4501092.1"/>
    </source>
</evidence>
<dbReference type="InterPro" id="IPR001469">
    <property type="entry name" value="ATP_synth_F1_dsu/esu"/>
</dbReference>
<dbReference type="NCBIfam" id="NF009977">
    <property type="entry name" value="PRK13442.1"/>
    <property type="match status" value="1"/>
</dbReference>
<dbReference type="SUPFAM" id="SSF51344">
    <property type="entry name" value="Epsilon subunit of F1F0-ATP synthase N-terminal domain"/>
    <property type="match status" value="1"/>
</dbReference>
<evidence type="ECO:0000259" key="17">
    <source>
        <dbReference type="Pfam" id="PF02823"/>
    </source>
</evidence>
<evidence type="ECO:0000256" key="8">
    <source>
        <dbReference type="ARBA" id="ARBA00023065"/>
    </source>
</evidence>
<evidence type="ECO:0000256" key="4">
    <source>
        <dbReference type="ARBA" id="ARBA00014480"/>
    </source>
</evidence>
<evidence type="ECO:0000256" key="13">
    <source>
        <dbReference type="ARBA" id="ARBA00031795"/>
    </source>
</evidence>
<dbReference type="FunFam" id="2.60.15.10:FF:000001">
    <property type="entry name" value="ATP synthase epsilon chain"/>
    <property type="match status" value="1"/>
</dbReference>
<dbReference type="Pfam" id="PF02823">
    <property type="entry name" value="ATP-synt_DE_N"/>
    <property type="match status" value="1"/>
</dbReference>
<evidence type="ECO:0000256" key="1">
    <source>
        <dbReference type="ARBA" id="ARBA00003543"/>
    </source>
</evidence>
<keyword evidence="10 14" id="KW-0139">CF(1)</keyword>
<evidence type="ECO:0000256" key="14">
    <source>
        <dbReference type="HAMAP-Rule" id="MF_00530"/>
    </source>
</evidence>
<dbReference type="GO" id="GO:0005886">
    <property type="term" value="C:plasma membrane"/>
    <property type="evidence" value="ECO:0007669"/>
    <property type="project" value="UniProtKB-SubCell"/>
</dbReference>
<dbReference type="GO" id="GO:0005524">
    <property type="term" value="F:ATP binding"/>
    <property type="evidence" value="ECO:0007669"/>
    <property type="project" value="UniProtKB-UniRule"/>
</dbReference>
<reference evidence="18" key="1">
    <citation type="submission" date="2020-11" db="EMBL/GenBank/DDBJ databases">
        <title>Multidrug resistant novel bacterium Savagea serpentis sp. nov., isolated from the scats of a vine snake (Ahaetulla nasuta).</title>
        <authorList>
            <person name="Venkata Ramana V."/>
            <person name="Vikas Patil S."/>
            <person name="Yogita Lugani V."/>
        </authorList>
    </citation>
    <scope>NUCLEOTIDE SEQUENCE</scope>
    <source>
        <strain evidence="18">SN6</strain>
    </source>
</reference>
<evidence type="ECO:0000256" key="5">
    <source>
        <dbReference type="ARBA" id="ARBA00022448"/>
    </source>
</evidence>
<dbReference type="Proteomes" id="UP000622653">
    <property type="component" value="Unassembled WGS sequence"/>
</dbReference>
<comment type="subunit">
    <text evidence="14 15">F-type ATPases have 2 components, CF(1) - the catalytic core - and CF(0) - the membrane proton channel. CF(1) has five subunits: alpha(3), beta(3), gamma(1), delta(1), epsilon(1). CF(0) has three main subunits: a, b and c.</text>
</comment>
<evidence type="ECO:0000256" key="11">
    <source>
        <dbReference type="ARBA" id="ARBA00023310"/>
    </source>
</evidence>
<evidence type="ECO:0000256" key="9">
    <source>
        <dbReference type="ARBA" id="ARBA00023136"/>
    </source>
</evidence>
<dbReference type="PANTHER" id="PTHR13822:SF10">
    <property type="entry name" value="ATP SYNTHASE EPSILON CHAIN, CHLOROPLASTIC"/>
    <property type="match status" value="1"/>
</dbReference>
<keyword evidence="19" id="KW-1185">Reference proteome</keyword>
<proteinExistence type="inferred from homology"/>
<accession>A0A8J7G476</accession>
<dbReference type="NCBIfam" id="NF001846">
    <property type="entry name" value="PRK00571.1-3"/>
    <property type="match status" value="1"/>
</dbReference>
<dbReference type="InterPro" id="IPR036771">
    <property type="entry name" value="ATPsynth_dsu/esu_N"/>
</dbReference>
<dbReference type="EMBL" id="JADKPV010000002">
    <property type="protein sequence ID" value="MBF4501092.1"/>
    <property type="molecule type" value="Genomic_DNA"/>
</dbReference>
<dbReference type="Gene3D" id="1.20.5.440">
    <property type="entry name" value="ATP synthase delta/epsilon subunit, C-terminal domain"/>
    <property type="match status" value="1"/>
</dbReference>
<evidence type="ECO:0000256" key="10">
    <source>
        <dbReference type="ARBA" id="ARBA00023196"/>
    </source>
</evidence>
<dbReference type="Pfam" id="PF00401">
    <property type="entry name" value="ATP-synt_DE"/>
    <property type="match status" value="1"/>
</dbReference>
<dbReference type="FunFam" id="1.20.5.440:FF:000001">
    <property type="entry name" value="ATP synthase epsilon chain"/>
    <property type="match status" value="1"/>
</dbReference>
<dbReference type="PANTHER" id="PTHR13822">
    <property type="entry name" value="ATP SYNTHASE DELTA/EPSILON CHAIN"/>
    <property type="match status" value="1"/>
</dbReference>
<organism evidence="18 19">
    <name type="scientific">Savagea serpentis</name>
    <dbReference type="NCBI Taxonomy" id="2785297"/>
    <lineage>
        <taxon>Bacteria</taxon>
        <taxon>Bacillati</taxon>
        <taxon>Bacillota</taxon>
        <taxon>Bacilli</taxon>
        <taxon>Bacillales</taxon>
        <taxon>Caryophanaceae</taxon>
        <taxon>Savagea</taxon>
    </lineage>
</organism>
<sequence>MKTVKVNVVTPDGPVVETDATMIIATAESGEIGILPGHISMVAPLQIGPLRIMHDQNSEEVIAVHGGFIEVRPDVVTILAESAEKAESIDIARAKQAAKRAEEALKAKQADVDHKAFELALKRAINRINVYEMRR</sequence>
<keyword evidence="9 14" id="KW-0472">Membrane</keyword>
<evidence type="ECO:0000256" key="12">
    <source>
        <dbReference type="ARBA" id="ARBA00030215"/>
    </source>
</evidence>
<feature type="domain" description="ATP synthase F1 complex delta/epsilon subunit N-terminal" evidence="17">
    <location>
        <begin position="5"/>
        <end position="83"/>
    </location>
</feature>
<evidence type="ECO:0000256" key="3">
    <source>
        <dbReference type="ARBA" id="ARBA00005712"/>
    </source>
</evidence>
<keyword evidence="11 14" id="KW-0066">ATP synthesis</keyword>
<keyword evidence="7 14" id="KW-0375">Hydrogen ion transport</keyword>
<dbReference type="InterPro" id="IPR036794">
    <property type="entry name" value="ATP_F1_dsu/esu_C_sf"/>
</dbReference>
<keyword evidence="8 14" id="KW-0406">Ion transport</keyword>